<evidence type="ECO:0000313" key="6">
    <source>
        <dbReference type="EMBL" id="EWG51744.1"/>
    </source>
</evidence>
<dbReference type="InterPro" id="IPR027796">
    <property type="entry name" value="OTT_1508_deam-like"/>
</dbReference>
<accession>W7MVB9</accession>
<dbReference type="AlphaFoldDB" id="W7MVB9"/>
<sequence>MDTDTERISVESTLKELHAYAKLLFLRTGRQFQGKVSYQELEEDISPDECSNDGNSLNNAPLGNFDTDQLRRNFLDRLSETVSSMKGGRHVAASYMFYWPDKIKVFVAMNSGLLEGDTLSKFLDTLCTSLKTISVAPDNETEKHMDALWNMLLRHQSSRLQATIVDLRQIMKGLKDLLPQLPGSKSIGDGALADIDGIMLGFEGCLKVLAQLLFGDSDSNLERHNSLVTVSHAVYRTFPAEKFQALGRQGERLRQEIGFLGRLQTSLHVLVAAARQISGFDDLSLIPVVKPKIRKKPSGQEWNLARTFHALNIQLSNTAVEKLMQPSSSKIKWTKNKVITDFSRLKSPTWEIHAEVQLVAFTLSHPDEIANGKRFDYIGCSRYICLQCSKFLQCFPELKTRGSHGKLYNHSWTLPPGDSLGKDGQQALYAAAREVTSWMRKELLGSSIVTHHRKPEVKESTIGGSLMSVFETSQEGHQQSHAISEHLYRQRAEAFHGTSSHNRNFSSLPNSLQDEETSIVEVYDMTPAESAISSCTTCFDKTTRRCSYCRQGRFCNKRCERRMPLSHLLKCNMRQVTSADYLYQDVREDIIPTDSQVRQDYWFDRCQSSYEESHLAGLFAGLLRYHHFPITREELHQWKSDSGDNEYLVKRIVEKFEELPKGGTGRYFAWFLRHRNRFELPDGHESIPQRPSPEMQAKNMRDKAWKYLAPEDQNKDFEDLSPFAKMHCFAFYSITIESARRRCLGVGSLYLG</sequence>
<evidence type="ECO:0000313" key="7">
    <source>
        <dbReference type="Proteomes" id="UP000009096"/>
    </source>
</evidence>
<dbReference type="GeneID" id="30068209"/>
<dbReference type="STRING" id="334819.W7MVB9"/>
<evidence type="ECO:0000259" key="5">
    <source>
        <dbReference type="PROSITE" id="PS50865"/>
    </source>
</evidence>
<keyword evidence="1" id="KW-0479">Metal-binding</keyword>
<evidence type="ECO:0000256" key="1">
    <source>
        <dbReference type="ARBA" id="ARBA00022723"/>
    </source>
</evidence>
<dbReference type="KEGG" id="fvr:FVEG_10634"/>
<gene>
    <name evidence="6" type="ORF">FVEG_10634</name>
</gene>
<dbReference type="Pfam" id="PF14441">
    <property type="entry name" value="OTT_1508_deam"/>
    <property type="match status" value="1"/>
</dbReference>
<dbReference type="EMBL" id="DS022256">
    <property type="protein sequence ID" value="EWG51744.1"/>
    <property type="molecule type" value="Genomic_DNA"/>
</dbReference>
<dbReference type="eggNOG" id="ENOG502S8AN">
    <property type="taxonomic scope" value="Eukaryota"/>
</dbReference>
<keyword evidence="3" id="KW-0862">Zinc</keyword>
<dbReference type="PROSITE" id="PS01360">
    <property type="entry name" value="ZF_MYND_1"/>
    <property type="match status" value="1"/>
</dbReference>
<dbReference type="VEuPathDB" id="FungiDB:FVEG_10634"/>
<dbReference type="PROSITE" id="PS50865">
    <property type="entry name" value="ZF_MYND_2"/>
    <property type="match status" value="1"/>
</dbReference>
<dbReference type="Proteomes" id="UP000009096">
    <property type="component" value="Chromosome 11"/>
</dbReference>
<evidence type="ECO:0000256" key="4">
    <source>
        <dbReference type="PROSITE-ProRule" id="PRU00134"/>
    </source>
</evidence>
<dbReference type="SUPFAM" id="SSF144232">
    <property type="entry name" value="HIT/MYND zinc finger-like"/>
    <property type="match status" value="1"/>
</dbReference>
<evidence type="ECO:0000256" key="3">
    <source>
        <dbReference type="ARBA" id="ARBA00022833"/>
    </source>
</evidence>
<name>W7MVB9_GIBM7</name>
<feature type="domain" description="MYND-type" evidence="5">
    <location>
        <begin position="535"/>
        <end position="571"/>
    </location>
</feature>
<dbReference type="OrthoDB" id="5094039at2759"/>
<organism evidence="6 7">
    <name type="scientific">Gibberella moniliformis (strain M3125 / FGSC 7600)</name>
    <name type="common">Maize ear and stalk rot fungus</name>
    <name type="synonym">Fusarium verticillioides</name>
    <dbReference type="NCBI Taxonomy" id="334819"/>
    <lineage>
        <taxon>Eukaryota</taxon>
        <taxon>Fungi</taxon>
        <taxon>Dikarya</taxon>
        <taxon>Ascomycota</taxon>
        <taxon>Pezizomycotina</taxon>
        <taxon>Sordariomycetes</taxon>
        <taxon>Hypocreomycetidae</taxon>
        <taxon>Hypocreales</taxon>
        <taxon>Nectriaceae</taxon>
        <taxon>Fusarium</taxon>
        <taxon>Fusarium fujikuroi species complex</taxon>
    </lineage>
</organism>
<evidence type="ECO:0000256" key="2">
    <source>
        <dbReference type="ARBA" id="ARBA00022771"/>
    </source>
</evidence>
<dbReference type="GO" id="GO:0008270">
    <property type="term" value="F:zinc ion binding"/>
    <property type="evidence" value="ECO:0007669"/>
    <property type="project" value="UniProtKB-KW"/>
</dbReference>
<dbReference type="RefSeq" id="XP_018757935.1">
    <property type="nucleotide sequence ID" value="XM_018899798.1"/>
</dbReference>
<dbReference type="InterPro" id="IPR002893">
    <property type="entry name" value="Znf_MYND"/>
</dbReference>
<reference evidence="6 7" key="1">
    <citation type="journal article" date="2010" name="Nature">
        <title>Comparative genomics reveals mobile pathogenicity chromosomes in Fusarium.</title>
        <authorList>
            <person name="Ma L.J."/>
            <person name="van der Does H.C."/>
            <person name="Borkovich K.A."/>
            <person name="Coleman J.J."/>
            <person name="Daboussi M.J."/>
            <person name="Di Pietro A."/>
            <person name="Dufresne M."/>
            <person name="Freitag M."/>
            <person name="Grabherr M."/>
            <person name="Henrissat B."/>
            <person name="Houterman P.M."/>
            <person name="Kang S."/>
            <person name="Shim W.B."/>
            <person name="Woloshuk C."/>
            <person name="Xie X."/>
            <person name="Xu J.R."/>
            <person name="Antoniw J."/>
            <person name="Baker S.E."/>
            <person name="Bluhm B.H."/>
            <person name="Breakspear A."/>
            <person name="Brown D.W."/>
            <person name="Butchko R.A."/>
            <person name="Chapman S."/>
            <person name="Coulson R."/>
            <person name="Coutinho P.M."/>
            <person name="Danchin E.G."/>
            <person name="Diener A."/>
            <person name="Gale L.R."/>
            <person name="Gardiner D.M."/>
            <person name="Goff S."/>
            <person name="Hammond-Kosack K.E."/>
            <person name="Hilburn K."/>
            <person name="Hua-Van A."/>
            <person name="Jonkers W."/>
            <person name="Kazan K."/>
            <person name="Kodira C.D."/>
            <person name="Koehrsen M."/>
            <person name="Kumar L."/>
            <person name="Lee Y.H."/>
            <person name="Li L."/>
            <person name="Manners J.M."/>
            <person name="Miranda-Saavedra D."/>
            <person name="Mukherjee M."/>
            <person name="Park G."/>
            <person name="Park J."/>
            <person name="Park S.Y."/>
            <person name="Proctor R.H."/>
            <person name="Regev A."/>
            <person name="Ruiz-Roldan M.C."/>
            <person name="Sain D."/>
            <person name="Sakthikumar S."/>
            <person name="Sykes S."/>
            <person name="Schwartz D.C."/>
            <person name="Turgeon B.G."/>
            <person name="Wapinski I."/>
            <person name="Yoder O."/>
            <person name="Young S."/>
            <person name="Zeng Q."/>
            <person name="Zhou S."/>
            <person name="Galagan J."/>
            <person name="Cuomo C.A."/>
            <person name="Kistler H.C."/>
            <person name="Rep M."/>
        </authorList>
    </citation>
    <scope>NUCLEOTIDE SEQUENCE [LARGE SCALE GENOMIC DNA]</scope>
    <source>
        <strain evidence="7">M3125 / FGSC 7600</strain>
    </source>
</reference>
<dbReference type="EMBL" id="CM000588">
    <property type="protein sequence ID" value="EWG51744.1"/>
    <property type="molecule type" value="Genomic_DNA"/>
</dbReference>
<protein>
    <recommendedName>
        <fullName evidence="5">MYND-type domain-containing protein</fullName>
    </recommendedName>
</protein>
<keyword evidence="7" id="KW-1185">Reference proteome</keyword>
<keyword evidence="2 4" id="KW-0863">Zinc-finger</keyword>
<proteinExistence type="predicted"/>